<dbReference type="InterPro" id="IPR010558">
    <property type="entry name" value="Ly-6-related"/>
</dbReference>
<name>A0A0K0ETL4_STRER</name>
<reference evidence="3" key="1">
    <citation type="submission" date="2015-08" db="UniProtKB">
        <authorList>
            <consortium name="WormBaseParasite"/>
        </authorList>
    </citation>
    <scope>IDENTIFICATION</scope>
</reference>
<evidence type="ECO:0000313" key="4">
    <source>
        <dbReference type="WBParaSite" id="TCONS_00016895.p1"/>
    </source>
</evidence>
<dbReference type="GO" id="GO:0030424">
    <property type="term" value="C:axon"/>
    <property type="evidence" value="ECO:0007669"/>
    <property type="project" value="TreeGrafter"/>
</dbReference>
<dbReference type="WBParaSite" id="SSTP_0001279000.1">
    <property type="protein sequence ID" value="SSTP_0001279000.1"/>
    <property type="gene ID" value="SSTP_0001279000"/>
</dbReference>
<dbReference type="GO" id="GO:0043025">
    <property type="term" value="C:neuronal cell body"/>
    <property type="evidence" value="ECO:0007669"/>
    <property type="project" value="TreeGrafter"/>
</dbReference>
<accession>A0A0K0ETL4</accession>
<evidence type="ECO:0000256" key="1">
    <source>
        <dbReference type="SAM" id="SignalP"/>
    </source>
</evidence>
<dbReference type="Pfam" id="PF06579">
    <property type="entry name" value="Ly-6_related"/>
    <property type="match status" value="1"/>
</dbReference>
<dbReference type="PANTHER" id="PTHR34722:SF4">
    <property type="entry name" value="HOMOLOG OF ODR-2 (TWO)-RELATED"/>
    <property type="match status" value="1"/>
</dbReference>
<feature type="signal peptide" evidence="1">
    <location>
        <begin position="1"/>
        <end position="24"/>
    </location>
</feature>
<dbReference type="WBParaSite" id="TCONS_00016895.p1">
    <property type="protein sequence ID" value="TCONS_00016895.p1"/>
    <property type="gene ID" value="XLOC_011550"/>
</dbReference>
<feature type="chain" id="PRO_5005328794" evidence="1">
    <location>
        <begin position="25"/>
        <end position="219"/>
    </location>
</feature>
<dbReference type="GO" id="GO:0042048">
    <property type="term" value="P:olfactory behavior"/>
    <property type="evidence" value="ECO:0007669"/>
    <property type="project" value="TreeGrafter"/>
</dbReference>
<organism evidence="3">
    <name type="scientific">Strongyloides stercoralis</name>
    <name type="common">Threadworm</name>
    <dbReference type="NCBI Taxonomy" id="6248"/>
    <lineage>
        <taxon>Eukaryota</taxon>
        <taxon>Metazoa</taxon>
        <taxon>Ecdysozoa</taxon>
        <taxon>Nematoda</taxon>
        <taxon>Chromadorea</taxon>
        <taxon>Rhabditida</taxon>
        <taxon>Tylenchina</taxon>
        <taxon>Panagrolaimomorpha</taxon>
        <taxon>Strongyloidoidea</taxon>
        <taxon>Strongyloididae</taxon>
        <taxon>Strongyloides</taxon>
    </lineage>
</organism>
<dbReference type="GO" id="GO:1990834">
    <property type="term" value="P:response to odorant"/>
    <property type="evidence" value="ECO:0007669"/>
    <property type="project" value="TreeGrafter"/>
</dbReference>
<dbReference type="STRING" id="6248.A0A0K0ETL4"/>
<dbReference type="Proteomes" id="UP000035681">
    <property type="component" value="Unplaced"/>
</dbReference>
<protein>
    <submittedName>
        <fullName evidence="3 4">Caenorhabditis elegans ly-6-related family-containing protein</fullName>
    </submittedName>
</protein>
<dbReference type="AlphaFoldDB" id="A0A0K0ETL4"/>
<keyword evidence="2" id="KW-1185">Reference proteome</keyword>
<keyword evidence="1" id="KW-0732">Signal</keyword>
<evidence type="ECO:0000313" key="3">
    <source>
        <dbReference type="WBParaSite" id="SSTP_0001279000.1"/>
    </source>
</evidence>
<proteinExistence type="predicted"/>
<sequence length="219" mass="25544">MPKFHWKEILLFLYLFLWVKLIDSAKHFTGYIHHGSEDRNCYSCMSEEFEKHWSYLEKVYYRPLNFTDHCHTMPNYARIGIQECPHSLCVTVIEPKILAGQQIGSNVIRGCFSSVFRHGDILLGNVNKHNVLDTRCNNISTKKLLPPHLSKMSSNRMVDVCWCVGQLCNDYPSINSGSSNNKNLFLNKRTSQKNHTFSKFFLTQMTLIISVYTFFNINY</sequence>
<dbReference type="PANTHER" id="PTHR34722">
    <property type="entry name" value="HOMOLOG OF ODR-2 (TWO)-RELATED"/>
    <property type="match status" value="1"/>
</dbReference>
<evidence type="ECO:0000313" key="2">
    <source>
        <dbReference type="Proteomes" id="UP000035681"/>
    </source>
</evidence>